<dbReference type="AlphaFoldDB" id="A0AAF3ES32"/>
<organism evidence="2 3">
    <name type="scientific">Mesorhabditis belari</name>
    <dbReference type="NCBI Taxonomy" id="2138241"/>
    <lineage>
        <taxon>Eukaryota</taxon>
        <taxon>Metazoa</taxon>
        <taxon>Ecdysozoa</taxon>
        <taxon>Nematoda</taxon>
        <taxon>Chromadorea</taxon>
        <taxon>Rhabditida</taxon>
        <taxon>Rhabditina</taxon>
        <taxon>Rhabditomorpha</taxon>
        <taxon>Rhabditoidea</taxon>
        <taxon>Rhabditidae</taxon>
        <taxon>Mesorhabditinae</taxon>
        <taxon>Mesorhabditis</taxon>
    </lineage>
</organism>
<evidence type="ECO:0000313" key="3">
    <source>
        <dbReference type="WBParaSite" id="MBELARI_LOCUS16824"/>
    </source>
</evidence>
<evidence type="ECO:0000256" key="1">
    <source>
        <dbReference type="SAM" id="SignalP"/>
    </source>
</evidence>
<protein>
    <submittedName>
        <fullName evidence="3">Uncharacterized protein</fullName>
    </submittedName>
</protein>
<sequence>MHTIAFFFLSILALLVQADLETELPDVAQSEYADGIRSRIAQSARFWGKRDTVKSKVGGSRIFWGKRLLDEPAAEDQIGEDSDMNLLLPIEVQERIPKSVVIVPPKLHLSSRFWGRK</sequence>
<dbReference type="Proteomes" id="UP000887575">
    <property type="component" value="Unassembled WGS sequence"/>
</dbReference>
<evidence type="ECO:0000313" key="2">
    <source>
        <dbReference type="Proteomes" id="UP000887575"/>
    </source>
</evidence>
<name>A0AAF3ES32_9BILA</name>
<feature type="chain" id="PRO_5042087349" evidence="1">
    <location>
        <begin position="19"/>
        <end position="117"/>
    </location>
</feature>
<proteinExistence type="predicted"/>
<accession>A0AAF3ES32</accession>
<dbReference type="WBParaSite" id="MBELARI_LOCUS16824">
    <property type="protein sequence ID" value="MBELARI_LOCUS16824"/>
    <property type="gene ID" value="MBELARI_LOCUS16824"/>
</dbReference>
<reference evidence="3" key="1">
    <citation type="submission" date="2024-02" db="UniProtKB">
        <authorList>
            <consortium name="WormBaseParasite"/>
        </authorList>
    </citation>
    <scope>IDENTIFICATION</scope>
</reference>
<keyword evidence="1" id="KW-0732">Signal</keyword>
<keyword evidence="2" id="KW-1185">Reference proteome</keyword>
<feature type="signal peptide" evidence="1">
    <location>
        <begin position="1"/>
        <end position="18"/>
    </location>
</feature>